<keyword evidence="14" id="KW-1185">Reference proteome</keyword>
<proteinExistence type="predicted"/>
<evidence type="ECO:0000313" key="13">
    <source>
        <dbReference type="Ensembl" id="ENSPKIP00000014935.1"/>
    </source>
</evidence>
<evidence type="ECO:0000256" key="7">
    <source>
        <dbReference type="ARBA" id="ARBA00023157"/>
    </source>
</evidence>
<evidence type="ECO:0000256" key="1">
    <source>
        <dbReference type="ARBA" id="ARBA00004613"/>
    </source>
</evidence>
<organism evidence="13 14">
    <name type="scientific">Paramormyrops kingsleyae</name>
    <dbReference type="NCBI Taxonomy" id="1676925"/>
    <lineage>
        <taxon>Eukaryota</taxon>
        <taxon>Metazoa</taxon>
        <taxon>Chordata</taxon>
        <taxon>Craniata</taxon>
        <taxon>Vertebrata</taxon>
        <taxon>Euteleostomi</taxon>
        <taxon>Actinopterygii</taxon>
        <taxon>Neopterygii</taxon>
        <taxon>Teleostei</taxon>
        <taxon>Osteoglossocephala</taxon>
        <taxon>Osteoglossomorpha</taxon>
        <taxon>Osteoglossiformes</taxon>
        <taxon>Mormyridae</taxon>
        <taxon>Paramormyrops</taxon>
    </lineage>
</organism>
<keyword evidence="5" id="KW-0732">Signal</keyword>
<keyword evidence="6" id="KW-0446">Lipid-binding</keyword>
<dbReference type="Ensembl" id="ENSPKIT00000039392.1">
    <property type="protein sequence ID" value="ENSPKIP00000014935.1"/>
    <property type="gene ID" value="ENSPKIG00000001826.1"/>
</dbReference>
<evidence type="ECO:0000256" key="5">
    <source>
        <dbReference type="ARBA" id="ARBA00022729"/>
    </source>
</evidence>
<dbReference type="GeneTree" id="ENSGT00940000154035"/>
<reference evidence="13" key="2">
    <citation type="submission" date="2025-09" db="UniProtKB">
        <authorList>
            <consortium name="Ensembl"/>
        </authorList>
    </citation>
    <scope>IDENTIFICATION</scope>
</reference>
<dbReference type="PROSITE" id="PS50025">
    <property type="entry name" value="LAM_G_DOMAIN"/>
    <property type="match status" value="1"/>
</dbReference>
<dbReference type="SUPFAM" id="SSF49899">
    <property type="entry name" value="Concanavalin A-like lectins/glucanases"/>
    <property type="match status" value="2"/>
</dbReference>
<sequence length="456" mass="49964">MEIGRKRGFTGESMKVTLQKTRKISRELKGILQREDSSRTSPPMALKVALLGCVGVVWLLRLGVQGADAGDGRKGMEPVPGERLIHLGGRCGSLCPLIHTNVNLTGAGSARSIFEFRTLDPEGLVFYGDTQGGADWFVLVLRGGVPEMQIKKADILSMVSGGPRLNDGKWHQLEVRSEGKIVVLEVDQQVALMVGLDSPMTRVQGDMTGQIRISLGMMLRQEKELFEPLVLAMDGCIRRGVWLNLSDPWVADLDPNAYSCFPDIQPGSYFSGEGLVVFNTSDSLSLPPPPFPSQSRDNIIVELEGHVEDWTGSFLNIQTQNHESLIIATVRNQTKQLEINVDTLTHIMPLVPGENSLTLNLSRHQIKVHYGTTDFTIKQTPPGDPRDWLAEWDKGLFLAFGGVMGGSLHSGSLHSGSDYLHGCIGKIKVQNQEVDLDRALYKHASVTSHSCPVSPL</sequence>
<dbReference type="SMART" id="SM00282">
    <property type="entry name" value="LamG"/>
    <property type="match status" value="1"/>
</dbReference>
<keyword evidence="7" id="KW-1015">Disulfide bond</keyword>
<evidence type="ECO:0000256" key="2">
    <source>
        <dbReference type="ARBA" id="ARBA00011738"/>
    </source>
</evidence>
<evidence type="ECO:0000256" key="6">
    <source>
        <dbReference type="ARBA" id="ARBA00023121"/>
    </source>
</evidence>
<dbReference type="InterPro" id="IPR051145">
    <property type="entry name" value="GAS-SHBG-PROS"/>
</dbReference>
<keyword evidence="4" id="KW-0754">Steroid-binding</keyword>
<keyword evidence="8" id="KW-0325">Glycoprotein</keyword>
<evidence type="ECO:0000256" key="9">
    <source>
        <dbReference type="ARBA" id="ARBA00037620"/>
    </source>
</evidence>
<protein>
    <recommendedName>
        <fullName evidence="10">Sex hormone-binding globulin</fullName>
    </recommendedName>
</protein>
<dbReference type="KEGG" id="pki:111850615"/>
<dbReference type="InterPro" id="IPR013320">
    <property type="entry name" value="ConA-like_dom_sf"/>
</dbReference>
<evidence type="ECO:0000256" key="4">
    <source>
        <dbReference type="ARBA" id="ARBA00022665"/>
    </source>
</evidence>
<evidence type="ECO:0000259" key="12">
    <source>
        <dbReference type="PROSITE" id="PS50025"/>
    </source>
</evidence>
<accession>A0A3B3RAI3</accession>
<feature type="domain" description="Laminin G" evidence="12">
    <location>
        <begin position="86"/>
        <end position="260"/>
    </location>
</feature>
<dbReference type="PANTHER" id="PTHR24040:SF3">
    <property type="entry name" value="SEX HORMONE-BINDING GLOBULIN"/>
    <property type="match status" value="1"/>
</dbReference>
<dbReference type="Pfam" id="PF00054">
    <property type="entry name" value="Laminin_G_1"/>
    <property type="match status" value="1"/>
</dbReference>
<evidence type="ECO:0000256" key="10">
    <source>
        <dbReference type="ARBA" id="ARBA00040510"/>
    </source>
</evidence>
<evidence type="ECO:0000313" key="14">
    <source>
        <dbReference type="Proteomes" id="UP000261540"/>
    </source>
</evidence>
<dbReference type="STRING" id="1676925.ENSPKIP00000014935"/>
<dbReference type="CDD" id="cd00110">
    <property type="entry name" value="LamG"/>
    <property type="match status" value="1"/>
</dbReference>
<dbReference type="OrthoDB" id="6275838at2759"/>
<comment type="subunit">
    <text evidence="2">Homodimer.</text>
</comment>
<comment type="function">
    <text evidence="9">Functions as an androgen transport protein, but may also be involved in receptor mediated processes. Each dimer binds one molecule of steroid. Specific for 5-alpha-dihydrotestosterone, testosterone, and 17-beta-estradiol. Regulates the plasma metabolic clearance rate of steroid hormones by controlling their plasma concentration.</text>
</comment>
<keyword evidence="3" id="KW-0964">Secreted</keyword>
<dbReference type="InterPro" id="IPR001791">
    <property type="entry name" value="Laminin_G"/>
</dbReference>
<evidence type="ECO:0000256" key="3">
    <source>
        <dbReference type="ARBA" id="ARBA00022525"/>
    </source>
</evidence>
<reference evidence="13" key="1">
    <citation type="submission" date="2025-08" db="UniProtKB">
        <authorList>
            <consortium name="Ensembl"/>
        </authorList>
    </citation>
    <scope>IDENTIFICATION</scope>
</reference>
<dbReference type="AlphaFoldDB" id="A0A3B3RAI3"/>
<evidence type="ECO:0000256" key="8">
    <source>
        <dbReference type="ARBA" id="ARBA00023180"/>
    </source>
</evidence>
<comment type="subcellular location">
    <subcellularLocation>
        <location evidence="1">Secreted</location>
    </subcellularLocation>
</comment>
<dbReference type="Proteomes" id="UP000261540">
    <property type="component" value="Unplaced"/>
</dbReference>
<evidence type="ECO:0000256" key="11">
    <source>
        <dbReference type="PROSITE-ProRule" id="PRU00122"/>
    </source>
</evidence>
<dbReference type="Gene3D" id="2.60.120.200">
    <property type="match status" value="2"/>
</dbReference>
<dbReference type="GO" id="GO:0005576">
    <property type="term" value="C:extracellular region"/>
    <property type="evidence" value="ECO:0007669"/>
    <property type="project" value="UniProtKB-SubCell"/>
</dbReference>
<name>A0A3B3RAI3_9TELE</name>
<dbReference type="GO" id="GO:0005496">
    <property type="term" value="F:steroid binding"/>
    <property type="evidence" value="ECO:0007669"/>
    <property type="project" value="UniProtKB-KW"/>
</dbReference>
<dbReference type="PANTHER" id="PTHR24040">
    <property type="entry name" value="LAMININ G-LIKE DOMAIN-CONTAINING PROTEIN"/>
    <property type="match status" value="1"/>
</dbReference>
<comment type="caution">
    <text evidence="11">Lacks conserved residue(s) required for the propagation of feature annotation.</text>
</comment>